<comment type="caution">
    <text evidence="1">The sequence shown here is derived from an EMBL/GenBank/DDBJ whole genome shotgun (WGS) entry which is preliminary data.</text>
</comment>
<accession>A0A7X6QXS5</accession>
<name>A0A7X6QXS5_9CELL</name>
<dbReference type="SUPFAM" id="SSF140453">
    <property type="entry name" value="EsxAB dimer-like"/>
    <property type="match status" value="1"/>
</dbReference>
<dbReference type="Proteomes" id="UP000581206">
    <property type="component" value="Unassembled WGS sequence"/>
</dbReference>
<dbReference type="AlphaFoldDB" id="A0A7X6QXS5"/>
<gene>
    <name evidence="1" type="ORF">HGA03_01665</name>
</gene>
<dbReference type="RefSeq" id="WP_168628469.1">
    <property type="nucleotide sequence ID" value="NZ_BONL01000037.1"/>
</dbReference>
<dbReference type="InterPro" id="IPR036689">
    <property type="entry name" value="ESAT-6-like_sf"/>
</dbReference>
<keyword evidence="2" id="KW-1185">Reference proteome</keyword>
<dbReference type="Gene3D" id="1.10.287.1060">
    <property type="entry name" value="ESAT-6-like"/>
    <property type="match status" value="1"/>
</dbReference>
<evidence type="ECO:0000313" key="2">
    <source>
        <dbReference type="Proteomes" id="UP000581206"/>
    </source>
</evidence>
<dbReference type="EMBL" id="JAAXOX010000001">
    <property type="protein sequence ID" value="NKY21368.1"/>
    <property type="molecule type" value="Genomic_DNA"/>
</dbReference>
<evidence type="ECO:0000313" key="1">
    <source>
        <dbReference type="EMBL" id="NKY21368.1"/>
    </source>
</evidence>
<sequence length="259" mass="27186">MSISAVSDPLAALSTPTSDSENYIWLVRAKCGVVAGGIDGVIAWLTGFSPLNEWVFKPLAGDWVGLDKGSSAWANAGKAASAITENLRELPAQIGDGWCGEPAQAFKQSMKKIDRELNELPSACAQMSEMVAAISDAAKAIADLIAVGINELVTFALSRLPATAVPVVGQAAIPLVVADLVARITRFSARLGQMITRFFELVRKIVPIIVKVRNVLHKLKLLKDAASLIPVVGAGAKAAVTYADAYQKVTTPVFSGGAS</sequence>
<reference evidence="1 2" key="1">
    <citation type="submission" date="2020-04" db="EMBL/GenBank/DDBJ databases">
        <title>MicrobeNet Type strains.</title>
        <authorList>
            <person name="Nicholson A.C."/>
        </authorList>
    </citation>
    <scope>NUCLEOTIDE SEQUENCE [LARGE SCALE GENOMIC DNA]</scope>
    <source>
        <strain evidence="1 2">ATCC BAA-788</strain>
    </source>
</reference>
<proteinExistence type="predicted"/>
<protein>
    <submittedName>
        <fullName evidence="1">Uncharacterized protein</fullName>
    </submittedName>
</protein>
<organism evidence="1 2">
    <name type="scientific">Cellulomonas denverensis</name>
    <dbReference type="NCBI Taxonomy" id="264297"/>
    <lineage>
        <taxon>Bacteria</taxon>
        <taxon>Bacillati</taxon>
        <taxon>Actinomycetota</taxon>
        <taxon>Actinomycetes</taxon>
        <taxon>Micrococcales</taxon>
        <taxon>Cellulomonadaceae</taxon>
        <taxon>Cellulomonas</taxon>
    </lineage>
</organism>